<dbReference type="AlphaFoldDB" id="A0A7E4VIQ8"/>
<keyword evidence="2" id="KW-1185">Reference proteome</keyword>
<dbReference type="Proteomes" id="UP000492821">
    <property type="component" value="Unassembled WGS sequence"/>
</dbReference>
<name>A0A7E4VIQ8_PANRE</name>
<reference evidence="3" key="2">
    <citation type="submission" date="2020-10" db="UniProtKB">
        <authorList>
            <consortium name="WormBaseParasite"/>
        </authorList>
    </citation>
    <scope>IDENTIFICATION</scope>
</reference>
<dbReference type="WBParaSite" id="Pan_g21303.t1">
    <property type="protein sequence ID" value="Pan_g21303.t1"/>
    <property type="gene ID" value="Pan_g21303"/>
</dbReference>
<evidence type="ECO:0000313" key="2">
    <source>
        <dbReference type="Proteomes" id="UP000492821"/>
    </source>
</evidence>
<sequence>MTVLLVVLSVLVCLTVFASAAPVAEDSALYDESPLSPVNVGLKRHMPAFAEYRSPQDLMRAYLALRRRPQLNFN</sequence>
<keyword evidence="1" id="KW-0732">Signal</keyword>
<feature type="signal peptide" evidence="1">
    <location>
        <begin position="1"/>
        <end position="20"/>
    </location>
</feature>
<proteinExistence type="predicted"/>
<feature type="chain" id="PRO_5028893923" evidence="1">
    <location>
        <begin position="21"/>
        <end position="74"/>
    </location>
</feature>
<protein>
    <submittedName>
        <fullName evidence="3">Neuropeptide F</fullName>
    </submittedName>
</protein>
<organism evidence="2 3">
    <name type="scientific">Panagrellus redivivus</name>
    <name type="common">Microworm</name>
    <dbReference type="NCBI Taxonomy" id="6233"/>
    <lineage>
        <taxon>Eukaryota</taxon>
        <taxon>Metazoa</taxon>
        <taxon>Ecdysozoa</taxon>
        <taxon>Nematoda</taxon>
        <taxon>Chromadorea</taxon>
        <taxon>Rhabditida</taxon>
        <taxon>Tylenchina</taxon>
        <taxon>Panagrolaimomorpha</taxon>
        <taxon>Panagrolaimoidea</taxon>
        <taxon>Panagrolaimidae</taxon>
        <taxon>Panagrellus</taxon>
    </lineage>
</organism>
<reference evidence="2" key="1">
    <citation type="journal article" date="2013" name="Genetics">
        <title>The draft genome and transcriptome of Panagrellus redivivus are shaped by the harsh demands of a free-living lifestyle.</title>
        <authorList>
            <person name="Srinivasan J."/>
            <person name="Dillman A.R."/>
            <person name="Macchietto M.G."/>
            <person name="Heikkinen L."/>
            <person name="Lakso M."/>
            <person name="Fracchia K.M."/>
            <person name="Antoshechkin I."/>
            <person name="Mortazavi A."/>
            <person name="Wong G."/>
            <person name="Sternberg P.W."/>
        </authorList>
    </citation>
    <scope>NUCLEOTIDE SEQUENCE [LARGE SCALE GENOMIC DNA]</scope>
    <source>
        <strain evidence="2">MT8872</strain>
    </source>
</reference>
<evidence type="ECO:0000256" key="1">
    <source>
        <dbReference type="SAM" id="SignalP"/>
    </source>
</evidence>
<accession>A0A7E4VIQ8</accession>
<evidence type="ECO:0000313" key="3">
    <source>
        <dbReference type="WBParaSite" id="Pan_g21303.t1"/>
    </source>
</evidence>